<comment type="caution">
    <text evidence="1">The sequence shown here is derived from an EMBL/GenBank/DDBJ whole genome shotgun (WGS) entry which is preliminary data.</text>
</comment>
<protein>
    <submittedName>
        <fullName evidence="1">Uncharacterized protein</fullName>
    </submittedName>
</protein>
<proteinExistence type="predicted"/>
<accession>A0A9D4E625</accession>
<keyword evidence="2" id="KW-1185">Reference proteome</keyword>
<reference evidence="1" key="2">
    <citation type="submission" date="2020-11" db="EMBL/GenBank/DDBJ databases">
        <authorList>
            <person name="McCartney M.A."/>
            <person name="Auch B."/>
            <person name="Kono T."/>
            <person name="Mallez S."/>
            <person name="Becker A."/>
            <person name="Gohl D.M."/>
            <person name="Silverstein K.A.T."/>
            <person name="Koren S."/>
            <person name="Bechman K.B."/>
            <person name="Herman A."/>
            <person name="Abrahante J.E."/>
            <person name="Garbe J."/>
        </authorList>
    </citation>
    <scope>NUCLEOTIDE SEQUENCE</scope>
    <source>
        <strain evidence="1">Duluth1</strain>
        <tissue evidence="1">Whole animal</tissue>
    </source>
</reference>
<dbReference type="EMBL" id="JAIWYP010000009">
    <property type="protein sequence ID" value="KAH3773851.1"/>
    <property type="molecule type" value="Genomic_DNA"/>
</dbReference>
<reference evidence="1" key="1">
    <citation type="journal article" date="2019" name="bioRxiv">
        <title>The Genome of the Zebra Mussel, Dreissena polymorpha: A Resource for Invasive Species Research.</title>
        <authorList>
            <person name="McCartney M.A."/>
            <person name="Auch B."/>
            <person name="Kono T."/>
            <person name="Mallez S."/>
            <person name="Zhang Y."/>
            <person name="Obille A."/>
            <person name="Becker A."/>
            <person name="Abrahante J.E."/>
            <person name="Garbe J."/>
            <person name="Badalamenti J.P."/>
            <person name="Herman A."/>
            <person name="Mangelson H."/>
            <person name="Liachko I."/>
            <person name="Sullivan S."/>
            <person name="Sone E.D."/>
            <person name="Koren S."/>
            <person name="Silverstein K.A.T."/>
            <person name="Beckman K.B."/>
            <person name="Gohl D.M."/>
        </authorList>
    </citation>
    <scope>NUCLEOTIDE SEQUENCE</scope>
    <source>
        <strain evidence="1">Duluth1</strain>
        <tissue evidence="1">Whole animal</tissue>
    </source>
</reference>
<gene>
    <name evidence="1" type="ORF">DPMN_175222</name>
</gene>
<sequence>MRISSFQELSGPDQLLTEEYMEAFVDMVKGTFSDHFTHDLGTRLESWDKFHVPTSTVHISKANDSSASFTKF</sequence>
<dbReference type="Proteomes" id="UP000828390">
    <property type="component" value="Unassembled WGS sequence"/>
</dbReference>
<organism evidence="1 2">
    <name type="scientific">Dreissena polymorpha</name>
    <name type="common">Zebra mussel</name>
    <name type="synonym">Mytilus polymorpha</name>
    <dbReference type="NCBI Taxonomy" id="45954"/>
    <lineage>
        <taxon>Eukaryota</taxon>
        <taxon>Metazoa</taxon>
        <taxon>Spiralia</taxon>
        <taxon>Lophotrochozoa</taxon>
        <taxon>Mollusca</taxon>
        <taxon>Bivalvia</taxon>
        <taxon>Autobranchia</taxon>
        <taxon>Heteroconchia</taxon>
        <taxon>Euheterodonta</taxon>
        <taxon>Imparidentia</taxon>
        <taxon>Neoheterodontei</taxon>
        <taxon>Myida</taxon>
        <taxon>Dreissenoidea</taxon>
        <taxon>Dreissenidae</taxon>
        <taxon>Dreissena</taxon>
    </lineage>
</organism>
<evidence type="ECO:0000313" key="2">
    <source>
        <dbReference type="Proteomes" id="UP000828390"/>
    </source>
</evidence>
<dbReference type="AlphaFoldDB" id="A0A9D4E625"/>
<name>A0A9D4E625_DREPO</name>
<evidence type="ECO:0000313" key="1">
    <source>
        <dbReference type="EMBL" id="KAH3773851.1"/>
    </source>
</evidence>